<name>A0A6A6XV84_9PLEO</name>
<reference evidence="9" key="1">
    <citation type="journal article" date="2020" name="Stud. Mycol.">
        <title>101 Dothideomycetes genomes: a test case for predicting lifestyles and emergence of pathogens.</title>
        <authorList>
            <person name="Haridas S."/>
            <person name="Albert R."/>
            <person name="Binder M."/>
            <person name="Bloem J."/>
            <person name="Labutti K."/>
            <person name="Salamov A."/>
            <person name="Andreopoulos B."/>
            <person name="Baker S."/>
            <person name="Barry K."/>
            <person name="Bills G."/>
            <person name="Bluhm B."/>
            <person name="Cannon C."/>
            <person name="Castanera R."/>
            <person name="Culley D."/>
            <person name="Daum C."/>
            <person name="Ezra D."/>
            <person name="Gonzalez J."/>
            <person name="Henrissat B."/>
            <person name="Kuo A."/>
            <person name="Liang C."/>
            <person name="Lipzen A."/>
            <person name="Lutzoni F."/>
            <person name="Magnuson J."/>
            <person name="Mondo S."/>
            <person name="Nolan M."/>
            <person name="Ohm R."/>
            <person name="Pangilinan J."/>
            <person name="Park H.-J."/>
            <person name="Ramirez L."/>
            <person name="Alfaro M."/>
            <person name="Sun H."/>
            <person name="Tritt A."/>
            <person name="Yoshinaga Y."/>
            <person name="Zwiers L.-H."/>
            <person name="Turgeon B."/>
            <person name="Goodwin S."/>
            <person name="Spatafora J."/>
            <person name="Crous P."/>
            <person name="Grigoriev I."/>
        </authorList>
    </citation>
    <scope>NUCLEOTIDE SEQUENCE</scope>
    <source>
        <strain evidence="9">CBS 109.77</strain>
    </source>
</reference>
<sequence>MPPLDSKMKMCFVTTGATAPFTGLIESVLQPASIDALRKGGYTHLLIQYGSAKHVMDQHATIALQRMKEELGNEALVIDGFDFDQDSLKAQFKMVQQSNGLIISHAGSGSILETLRHQIPLIVVPNTELLDNHQEDLAKAMERSHYLIRGDVTNLAIAIQKSEKFRIQMAQFPPITSGQHRETKSFAAIMDETMGFLD</sequence>
<gene>
    <name evidence="7" type="primary">ALG13</name>
    <name evidence="9" type="ORF">K505DRAFT_293251</name>
</gene>
<comment type="similarity">
    <text evidence="7">Belongs to the glycosyltransferase 28 family.</text>
</comment>
<evidence type="ECO:0000256" key="6">
    <source>
        <dbReference type="ARBA" id="ARBA00048184"/>
    </source>
</evidence>
<dbReference type="GO" id="GO:0004577">
    <property type="term" value="F:N-acetylglucosaminyldiphosphodolichol N-acetylglucosaminyltransferase activity"/>
    <property type="evidence" value="ECO:0007669"/>
    <property type="project" value="UniProtKB-EC"/>
</dbReference>
<accession>A0A6A6XV84</accession>
<organism evidence="9 10">
    <name type="scientific">Melanomma pulvis-pyrius CBS 109.77</name>
    <dbReference type="NCBI Taxonomy" id="1314802"/>
    <lineage>
        <taxon>Eukaryota</taxon>
        <taxon>Fungi</taxon>
        <taxon>Dikarya</taxon>
        <taxon>Ascomycota</taxon>
        <taxon>Pezizomycotina</taxon>
        <taxon>Dothideomycetes</taxon>
        <taxon>Pleosporomycetidae</taxon>
        <taxon>Pleosporales</taxon>
        <taxon>Melanommataceae</taxon>
        <taxon>Melanomma</taxon>
    </lineage>
</organism>
<dbReference type="GO" id="GO:0043541">
    <property type="term" value="C:UDP-N-acetylglucosamine transferase complex"/>
    <property type="evidence" value="ECO:0007669"/>
    <property type="project" value="TreeGrafter"/>
</dbReference>
<comment type="subcellular location">
    <subcellularLocation>
        <location evidence="7">Endoplasmic reticulum</location>
    </subcellularLocation>
</comment>
<evidence type="ECO:0000256" key="3">
    <source>
        <dbReference type="ARBA" id="ARBA00017468"/>
    </source>
</evidence>
<evidence type="ECO:0000256" key="2">
    <source>
        <dbReference type="ARBA" id="ARBA00012614"/>
    </source>
</evidence>
<dbReference type="SUPFAM" id="SSF53756">
    <property type="entry name" value="UDP-Glycosyltransferase/glycogen phosphorylase"/>
    <property type="match status" value="1"/>
</dbReference>
<dbReference type="PANTHER" id="PTHR47043">
    <property type="entry name" value="UDP-N-ACETYLGLUCOSAMINE TRANSFERASE SUBUNIT ALG13"/>
    <property type="match status" value="1"/>
</dbReference>
<comment type="subunit">
    <text evidence="1 7">Heterodimer with ALG14 to form a functional enzyme.</text>
</comment>
<evidence type="ECO:0000313" key="9">
    <source>
        <dbReference type="EMBL" id="KAF2800153.1"/>
    </source>
</evidence>
<keyword evidence="10" id="KW-1185">Reference proteome</keyword>
<dbReference type="InterPro" id="IPR007235">
    <property type="entry name" value="Glyco_trans_28_C"/>
</dbReference>
<dbReference type="EC" id="2.4.1.141" evidence="2 7"/>
<dbReference type="EMBL" id="MU001752">
    <property type="protein sequence ID" value="KAF2800153.1"/>
    <property type="molecule type" value="Genomic_DNA"/>
</dbReference>
<keyword evidence="7" id="KW-0328">Glycosyltransferase</keyword>
<dbReference type="PANTHER" id="PTHR47043:SF1">
    <property type="entry name" value="UDP-N-ACETYLGLUCOSAMINE TRANSFERASE SUBUNIT ALG13"/>
    <property type="match status" value="1"/>
</dbReference>
<dbReference type="GO" id="GO:0006488">
    <property type="term" value="P:dolichol-linked oligosaccharide biosynthetic process"/>
    <property type="evidence" value="ECO:0007669"/>
    <property type="project" value="TreeGrafter"/>
</dbReference>
<evidence type="ECO:0000256" key="7">
    <source>
        <dbReference type="RuleBase" id="RU362128"/>
    </source>
</evidence>
<keyword evidence="7" id="KW-0256">Endoplasmic reticulum</keyword>
<evidence type="ECO:0000256" key="4">
    <source>
        <dbReference type="ARBA" id="ARBA00024804"/>
    </source>
</evidence>
<evidence type="ECO:0000259" key="8">
    <source>
        <dbReference type="Pfam" id="PF04101"/>
    </source>
</evidence>
<dbReference type="OrthoDB" id="20273at2759"/>
<evidence type="ECO:0000256" key="5">
    <source>
        <dbReference type="ARBA" id="ARBA00032061"/>
    </source>
</evidence>
<dbReference type="Proteomes" id="UP000799757">
    <property type="component" value="Unassembled WGS sequence"/>
</dbReference>
<keyword evidence="7 9" id="KW-0808">Transferase</keyword>
<dbReference type="InterPro" id="IPR052474">
    <property type="entry name" value="UDP-GlcNAc_transferase"/>
</dbReference>
<proteinExistence type="inferred from homology"/>
<dbReference type="AlphaFoldDB" id="A0A6A6XV84"/>
<dbReference type="Pfam" id="PF04101">
    <property type="entry name" value="Glyco_tran_28_C"/>
    <property type="match status" value="1"/>
</dbReference>
<comment type="catalytic activity">
    <reaction evidence="6">
        <text>an N-acetyl-alpha-D-glucosaminyl-diphospho-di-trans,poly-cis-dolichol + UDP-N-acetyl-alpha-D-glucosamine = an N,N'-diacetylchitobiosyl-diphospho-di-trans,poly-cis-dolichol + UDP + H(+)</text>
        <dbReference type="Rhea" id="RHEA:23380"/>
        <dbReference type="Rhea" id="RHEA-COMP:19507"/>
        <dbReference type="Rhea" id="RHEA-COMP:19510"/>
        <dbReference type="ChEBI" id="CHEBI:15378"/>
        <dbReference type="ChEBI" id="CHEBI:57269"/>
        <dbReference type="ChEBI" id="CHEBI:57705"/>
        <dbReference type="ChEBI" id="CHEBI:58223"/>
        <dbReference type="ChEBI" id="CHEBI:58427"/>
        <dbReference type="EC" id="2.4.1.141"/>
    </reaction>
</comment>
<evidence type="ECO:0000256" key="1">
    <source>
        <dbReference type="ARBA" id="ARBA00011198"/>
    </source>
</evidence>
<feature type="domain" description="Glycosyl transferase family 28 C-terminal" evidence="8">
    <location>
        <begin position="10"/>
        <end position="147"/>
    </location>
</feature>
<protein>
    <recommendedName>
        <fullName evidence="3 7">UDP-N-acetylglucosamine transferase subunit ALG13</fullName>
        <ecNumber evidence="2 7">2.4.1.141</ecNumber>
    </recommendedName>
    <alternativeName>
        <fullName evidence="5 7">Asparagine-linked glycosylation protein 13</fullName>
    </alternativeName>
</protein>
<comment type="function">
    <text evidence="4 7">Involved in protein N-glycosylation. Essential for the second step of the dolichol-linked oligosaccharide pathway.</text>
</comment>
<dbReference type="Gene3D" id="3.40.50.2000">
    <property type="entry name" value="Glycogen Phosphorylase B"/>
    <property type="match status" value="1"/>
</dbReference>
<evidence type="ECO:0000313" key="10">
    <source>
        <dbReference type="Proteomes" id="UP000799757"/>
    </source>
</evidence>